<name>A0A8T4GF58_9EURY</name>
<dbReference type="Gene3D" id="1.10.10.10">
    <property type="entry name" value="Winged helix-like DNA-binding domain superfamily/Winged helix DNA-binding domain"/>
    <property type="match status" value="1"/>
</dbReference>
<proteinExistence type="predicted"/>
<organism evidence="2 3">
    <name type="scientific">Halorubrum alkaliphilum</name>
    <dbReference type="NCBI Taxonomy" id="261290"/>
    <lineage>
        <taxon>Archaea</taxon>
        <taxon>Methanobacteriati</taxon>
        <taxon>Methanobacteriota</taxon>
        <taxon>Stenosarchaea group</taxon>
        <taxon>Halobacteria</taxon>
        <taxon>Halobacteriales</taxon>
        <taxon>Haloferacaceae</taxon>
        <taxon>Halorubrum</taxon>
    </lineage>
</organism>
<dbReference type="AlphaFoldDB" id="A0A8T4GF58"/>
<evidence type="ECO:0000313" key="3">
    <source>
        <dbReference type="Proteomes" id="UP000823588"/>
    </source>
</evidence>
<keyword evidence="3" id="KW-1185">Reference proteome</keyword>
<evidence type="ECO:0000256" key="1">
    <source>
        <dbReference type="SAM" id="MobiDB-lite"/>
    </source>
</evidence>
<protein>
    <recommendedName>
        <fullName evidence="4">ArsR family transcriptional regulator</fullName>
    </recommendedName>
</protein>
<sequence length="136" mass="15285">MSNQWDPGGIFEVLASDESRRILAAASVRPLSAKEFEQICDASLPTIYRRISVLVEYDMLSEEQVVDTESGHSKQYATDLQEINVRVEDGEFTVNLEIRKDTVDKFGELFRDLGEGHRGSVSSEFPDLPSESPTEE</sequence>
<gene>
    <name evidence="2" type="ORF">J2751_001296</name>
</gene>
<accession>A0A8T4GF58</accession>
<dbReference type="RefSeq" id="WP_209484291.1">
    <property type="nucleotide sequence ID" value="NZ_JAGGKQ010000006.1"/>
</dbReference>
<dbReference type="SUPFAM" id="SSF46785">
    <property type="entry name" value="Winged helix' DNA-binding domain"/>
    <property type="match status" value="1"/>
</dbReference>
<dbReference type="Proteomes" id="UP000823588">
    <property type="component" value="Unassembled WGS sequence"/>
</dbReference>
<dbReference type="InterPro" id="IPR011991">
    <property type="entry name" value="ArsR-like_HTH"/>
</dbReference>
<evidence type="ECO:0000313" key="2">
    <source>
        <dbReference type="EMBL" id="MBP1922290.1"/>
    </source>
</evidence>
<dbReference type="OrthoDB" id="290446at2157"/>
<dbReference type="CDD" id="cd00090">
    <property type="entry name" value="HTH_ARSR"/>
    <property type="match status" value="1"/>
</dbReference>
<comment type="caution">
    <text evidence="2">The sequence shown here is derived from an EMBL/GenBank/DDBJ whole genome shotgun (WGS) entry which is preliminary data.</text>
</comment>
<dbReference type="EMBL" id="JAGGKQ010000006">
    <property type="protein sequence ID" value="MBP1922290.1"/>
    <property type="molecule type" value="Genomic_DNA"/>
</dbReference>
<dbReference type="InterPro" id="IPR036388">
    <property type="entry name" value="WH-like_DNA-bd_sf"/>
</dbReference>
<dbReference type="InterPro" id="IPR036390">
    <property type="entry name" value="WH_DNA-bd_sf"/>
</dbReference>
<evidence type="ECO:0008006" key="4">
    <source>
        <dbReference type="Google" id="ProtNLM"/>
    </source>
</evidence>
<reference evidence="2" key="1">
    <citation type="submission" date="2021-03" db="EMBL/GenBank/DDBJ databases">
        <title>Genomic Encyclopedia of Type Strains, Phase IV (KMG-IV): sequencing the most valuable type-strain genomes for metagenomic binning, comparative biology and taxonomic classification.</title>
        <authorList>
            <person name="Goeker M."/>
        </authorList>
    </citation>
    <scope>NUCLEOTIDE SEQUENCE</scope>
    <source>
        <strain evidence="2">DSM 23564</strain>
    </source>
</reference>
<feature type="region of interest" description="Disordered" evidence="1">
    <location>
        <begin position="114"/>
        <end position="136"/>
    </location>
</feature>